<dbReference type="Proteomes" id="UP000246740">
    <property type="component" value="Unassembled WGS sequence"/>
</dbReference>
<evidence type="ECO:0000259" key="7">
    <source>
        <dbReference type="SMART" id="SM01082"/>
    </source>
</evidence>
<evidence type="ECO:0000256" key="6">
    <source>
        <dbReference type="SAM" id="MobiDB-lite"/>
    </source>
</evidence>
<protein>
    <recommendedName>
        <fullName evidence="7">Histone chaperone domain-containing protein</fullName>
    </recommendedName>
</protein>
<evidence type="ECO:0000313" key="8">
    <source>
        <dbReference type="EMBL" id="PWZ00681.1"/>
    </source>
</evidence>
<proteinExistence type="inferred from homology"/>
<organism evidence="8 9">
    <name type="scientific">Testicularia cyperi</name>
    <dbReference type="NCBI Taxonomy" id="1882483"/>
    <lineage>
        <taxon>Eukaryota</taxon>
        <taxon>Fungi</taxon>
        <taxon>Dikarya</taxon>
        <taxon>Basidiomycota</taxon>
        <taxon>Ustilaginomycotina</taxon>
        <taxon>Ustilaginomycetes</taxon>
        <taxon>Ustilaginales</taxon>
        <taxon>Anthracoideaceae</taxon>
        <taxon>Testicularia</taxon>
    </lineage>
</organism>
<dbReference type="AlphaFoldDB" id="A0A317XTQ9"/>
<evidence type="ECO:0000313" key="9">
    <source>
        <dbReference type="Proteomes" id="UP000246740"/>
    </source>
</evidence>
<sequence>MSDQNDAHSASTLAGLASTPSQTEAPITSSDKGKGKARAIEPEPTHNDEEDDGIDDSDDDDEESGEDEEDLDVSLDDDDEDFEEIDPSNIVYTGRRRNAPLDYSSEEALRQAGLDKDVNTTTAEEQEEDDTEFKGEDMHED</sequence>
<keyword evidence="4" id="KW-0143">Chaperone</keyword>
<dbReference type="EMBL" id="KZ819192">
    <property type="protein sequence ID" value="PWZ00681.1"/>
    <property type="molecule type" value="Genomic_DNA"/>
</dbReference>
<feature type="domain" description="Histone chaperone" evidence="7">
    <location>
        <begin position="76"/>
        <end position="112"/>
    </location>
</feature>
<evidence type="ECO:0000256" key="2">
    <source>
        <dbReference type="ARBA" id="ARBA00004123"/>
    </source>
</evidence>
<name>A0A317XTQ9_9BASI</name>
<comment type="subcellular location">
    <subcellularLocation>
        <location evidence="2">Nucleus</location>
    </subcellularLocation>
</comment>
<accession>A0A317XTQ9</accession>
<dbReference type="GO" id="GO:0005634">
    <property type="term" value="C:nucleus"/>
    <property type="evidence" value="ECO:0007669"/>
    <property type="project" value="UniProtKB-SubCell"/>
</dbReference>
<feature type="region of interest" description="Disordered" evidence="6">
    <location>
        <begin position="1"/>
        <end position="141"/>
    </location>
</feature>
<gene>
    <name evidence="8" type="ORF">BCV70DRAFT_216837</name>
</gene>
<feature type="compositionally biased region" description="Basic and acidic residues" evidence="6">
    <location>
        <begin position="31"/>
        <end position="47"/>
    </location>
</feature>
<keyword evidence="5" id="KW-0539">Nucleus</keyword>
<feature type="compositionally biased region" description="Polar residues" evidence="6">
    <location>
        <begin position="1"/>
        <end position="30"/>
    </location>
</feature>
<comment type="similarity">
    <text evidence="3">Belongs to the CHZ1 family.</text>
</comment>
<evidence type="ECO:0000256" key="3">
    <source>
        <dbReference type="ARBA" id="ARBA00008057"/>
    </source>
</evidence>
<dbReference type="Pfam" id="PF09649">
    <property type="entry name" value="CHZ"/>
    <property type="match status" value="1"/>
</dbReference>
<evidence type="ECO:0000256" key="4">
    <source>
        <dbReference type="ARBA" id="ARBA00023186"/>
    </source>
</evidence>
<dbReference type="OrthoDB" id="2556513at2759"/>
<reference evidence="8 9" key="1">
    <citation type="journal article" date="2018" name="Mol. Biol. Evol.">
        <title>Broad Genomic Sampling Reveals a Smut Pathogenic Ancestry of the Fungal Clade Ustilaginomycotina.</title>
        <authorList>
            <person name="Kijpornyongpan T."/>
            <person name="Mondo S.J."/>
            <person name="Barry K."/>
            <person name="Sandor L."/>
            <person name="Lee J."/>
            <person name="Lipzen A."/>
            <person name="Pangilinan J."/>
            <person name="LaButti K."/>
            <person name="Hainaut M."/>
            <person name="Henrissat B."/>
            <person name="Grigoriev I.V."/>
            <person name="Spatafora J.W."/>
            <person name="Aime M.C."/>
        </authorList>
    </citation>
    <scope>NUCLEOTIDE SEQUENCE [LARGE SCALE GENOMIC DNA]</scope>
    <source>
        <strain evidence="8 9">MCA 3645</strain>
    </source>
</reference>
<feature type="compositionally biased region" description="Basic and acidic residues" evidence="6">
    <location>
        <begin position="107"/>
        <end position="118"/>
    </location>
</feature>
<dbReference type="InterPro" id="IPR019098">
    <property type="entry name" value="Histone_chaperone_domain_CHZ"/>
</dbReference>
<comment type="function">
    <text evidence="1">Forms a chaperone-bound H2A.Z-H2B complex that acts as a source for SWR1 complex-dependent H2A to H2A.Z histone replacement in chromatin.</text>
</comment>
<dbReference type="SMART" id="SM01082">
    <property type="entry name" value="CHZ"/>
    <property type="match status" value="1"/>
</dbReference>
<keyword evidence="9" id="KW-1185">Reference proteome</keyword>
<dbReference type="InParanoid" id="A0A317XTQ9"/>
<feature type="compositionally biased region" description="Acidic residues" evidence="6">
    <location>
        <begin position="48"/>
        <end position="86"/>
    </location>
</feature>
<feature type="compositionally biased region" description="Basic and acidic residues" evidence="6">
    <location>
        <begin position="132"/>
        <end position="141"/>
    </location>
</feature>
<evidence type="ECO:0000256" key="1">
    <source>
        <dbReference type="ARBA" id="ARBA00002212"/>
    </source>
</evidence>
<evidence type="ECO:0000256" key="5">
    <source>
        <dbReference type="ARBA" id="ARBA00023242"/>
    </source>
</evidence>